<evidence type="ECO:0000259" key="6">
    <source>
        <dbReference type="PROSITE" id="PS50022"/>
    </source>
</evidence>
<dbReference type="InterPro" id="IPR017853">
    <property type="entry name" value="GH"/>
</dbReference>
<dbReference type="InterPro" id="IPR025705">
    <property type="entry name" value="Beta_hexosaminidase_sua/sub"/>
</dbReference>
<gene>
    <name evidence="7" type="ORF">H9912_01365</name>
</gene>
<evidence type="ECO:0000256" key="1">
    <source>
        <dbReference type="ARBA" id="ARBA00006285"/>
    </source>
</evidence>
<sequence>MRKRRLKAEGEHMGDVGKIRKKRSAALRPGRFGCFRLLLLTLLFLAAAGLFLDGDDPKKNGAGAEDAGVLPADAFPAGSVTGEGLVNLAMQEGVSVTADSAETEAFSPEKAADGNRTDAASRWSSANEAGQPVHWLMFTFAEEKQVSFVRLYWERLNVEGFVLESSRDGKNWVTAAEITESPEANEQCIVLDNPAPGQYFRIRTTDVSDSEANQYLYYQNVSLLEAELYEEVPLSYSLGELTIEIREDGSRHLVLPAVPEDVEIEIAGADYEQVIGPDGTVYPTVEEKEVEVGFLLTRNGASEETPGYRVTVPAAELTAAAEAAGFPEPFGTIEAAEASGNGTETEEETLSENPRPSLTPEAAEWRGGSGRFFPGDGGRILVDETWQEEASEALSSLQASLSAAAGGPDSAGGEVRIVPGTKAEIREGDIYLGTAPGELGLGNEGYLCEIRPDGVILLAQEKNGLIWGVNTLCQLLETKGAGAEATGTAETGTAGAGTEGAETNGLPCGVIRDYPRYSVRGFSIDIGRRMVSMEMLREMVLELSAKKMNTLSVHLNDNEILSTSGKNDSIADAFTAYSGFRLESSLQNEKGENITSRDGAFTKEEWKEFTEWAAGLGVEVVPEIDTPAHSLAITKVFPETALADEPENVDQLDLSSEKTISLIEGLWKEYLDGEDPVFAEGGTVHIGMDEYFGNAQDYKAYMRKLISLVTESGRTVRMWGSLSLIEQANGKAAQEGQSAYGLWNGKEEGAVSPEQIQVQVWSSQWADPQKTWRAGYTVINSLNSSLYIIPGGGYDSLDLEALSDWEPNEYPMGGQTQVLPAWSPRTAGAIYCLWNDTIGSLDAGVSEEGIFDRFVQPLSLLSGKLW</sequence>
<organism evidence="7 8">
    <name type="scientific">Candidatus Eisenbergiella stercorigallinarum</name>
    <dbReference type="NCBI Taxonomy" id="2838557"/>
    <lineage>
        <taxon>Bacteria</taxon>
        <taxon>Bacillati</taxon>
        <taxon>Bacillota</taxon>
        <taxon>Clostridia</taxon>
        <taxon>Lachnospirales</taxon>
        <taxon>Lachnospiraceae</taxon>
        <taxon>Eisenbergiella</taxon>
    </lineage>
</organism>
<evidence type="ECO:0000313" key="7">
    <source>
        <dbReference type="EMBL" id="HJD30568.1"/>
    </source>
</evidence>
<dbReference type="EMBL" id="DWUW01000038">
    <property type="protein sequence ID" value="HJD30568.1"/>
    <property type="molecule type" value="Genomic_DNA"/>
</dbReference>
<dbReference type="InterPro" id="IPR029018">
    <property type="entry name" value="Hex-like_dom2"/>
</dbReference>
<accession>A0A9D2TZX3</accession>
<keyword evidence="3" id="KW-0326">Glycosidase</keyword>
<evidence type="ECO:0000313" key="8">
    <source>
        <dbReference type="Proteomes" id="UP000823851"/>
    </source>
</evidence>
<dbReference type="Gene3D" id="2.60.120.260">
    <property type="entry name" value="Galactose-binding domain-like"/>
    <property type="match status" value="1"/>
</dbReference>
<dbReference type="InterPro" id="IPR052764">
    <property type="entry name" value="GH20_Enzymes"/>
</dbReference>
<dbReference type="PANTHER" id="PTHR43678">
    <property type="entry name" value="PUTATIVE (AFU_ORTHOLOGUE AFUA_2G00640)-RELATED"/>
    <property type="match status" value="1"/>
</dbReference>
<dbReference type="InterPro" id="IPR000421">
    <property type="entry name" value="FA58C"/>
</dbReference>
<protein>
    <submittedName>
        <fullName evidence="7">Family 20 glycosylhydrolase</fullName>
    </submittedName>
</protein>
<reference evidence="7" key="1">
    <citation type="journal article" date="2021" name="PeerJ">
        <title>Extensive microbial diversity within the chicken gut microbiome revealed by metagenomics and culture.</title>
        <authorList>
            <person name="Gilroy R."/>
            <person name="Ravi A."/>
            <person name="Getino M."/>
            <person name="Pursley I."/>
            <person name="Horton D.L."/>
            <person name="Alikhan N.F."/>
            <person name="Baker D."/>
            <person name="Gharbi K."/>
            <person name="Hall N."/>
            <person name="Watson M."/>
            <person name="Adriaenssens E.M."/>
            <person name="Foster-Nyarko E."/>
            <person name="Jarju S."/>
            <person name="Secka A."/>
            <person name="Antonio M."/>
            <person name="Oren A."/>
            <person name="Chaudhuri R.R."/>
            <person name="La Ragione R."/>
            <person name="Hildebrand F."/>
            <person name="Pallen M.J."/>
        </authorList>
    </citation>
    <scope>NUCLEOTIDE SEQUENCE</scope>
    <source>
        <strain evidence="7">ChiHjej8B7-25341</strain>
    </source>
</reference>
<evidence type="ECO:0000256" key="5">
    <source>
        <dbReference type="SAM" id="MobiDB-lite"/>
    </source>
</evidence>
<keyword evidence="2" id="KW-0378">Hydrolase</keyword>
<comment type="caution">
    <text evidence="7">The sequence shown here is derived from an EMBL/GenBank/DDBJ whole genome shotgun (WGS) entry which is preliminary data.</text>
</comment>
<dbReference type="SUPFAM" id="SSF51445">
    <property type="entry name" value="(Trans)glycosidases"/>
    <property type="match status" value="1"/>
</dbReference>
<proteinExistence type="inferred from homology"/>
<dbReference type="PRINTS" id="PR00738">
    <property type="entry name" value="GLHYDRLASE20"/>
</dbReference>
<evidence type="ECO:0000256" key="3">
    <source>
        <dbReference type="ARBA" id="ARBA00023295"/>
    </source>
</evidence>
<dbReference type="Gene3D" id="3.20.20.80">
    <property type="entry name" value="Glycosidases"/>
    <property type="match status" value="1"/>
</dbReference>
<dbReference type="InterPro" id="IPR015882">
    <property type="entry name" value="HEX_bac_N"/>
</dbReference>
<dbReference type="InterPro" id="IPR015883">
    <property type="entry name" value="Glyco_hydro_20_cat"/>
</dbReference>
<feature type="active site" description="Proton donor" evidence="4">
    <location>
        <position position="690"/>
    </location>
</feature>
<dbReference type="SUPFAM" id="SSF49785">
    <property type="entry name" value="Galactose-binding domain-like"/>
    <property type="match status" value="1"/>
</dbReference>
<feature type="domain" description="F5/8 type C" evidence="6">
    <location>
        <begin position="77"/>
        <end position="231"/>
    </location>
</feature>
<name>A0A9D2TZX3_9FIRM</name>
<feature type="region of interest" description="Disordered" evidence="5">
    <location>
        <begin position="338"/>
        <end position="370"/>
    </location>
</feature>
<dbReference type="InterPro" id="IPR008979">
    <property type="entry name" value="Galactose-bd-like_sf"/>
</dbReference>
<dbReference type="PROSITE" id="PS50022">
    <property type="entry name" value="FA58C_3"/>
    <property type="match status" value="1"/>
</dbReference>
<comment type="similarity">
    <text evidence="1">Belongs to the glycosyl hydrolase 20 family.</text>
</comment>
<dbReference type="Pfam" id="PF00754">
    <property type="entry name" value="F5_F8_type_C"/>
    <property type="match status" value="1"/>
</dbReference>
<dbReference type="GO" id="GO:0004563">
    <property type="term" value="F:beta-N-acetylhexosaminidase activity"/>
    <property type="evidence" value="ECO:0007669"/>
    <property type="project" value="InterPro"/>
</dbReference>
<dbReference type="PANTHER" id="PTHR43678:SF1">
    <property type="entry name" value="BETA-N-ACETYLHEXOSAMINIDASE"/>
    <property type="match status" value="1"/>
</dbReference>
<dbReference type="GO" id="GO:0005975">
    <property type="term" value="P:carbohydrate metabolic process"/>
    <property type="evidence" value="ECO:0007669"/>
    <property type="project" value="InterPro"/>
</dbReference>
<dbReference type="CDD" id="cd06564">
    <property type="entry name" value="GH20_DspB_LnbB-like"/>
    <property type="match status" value="1"/>
</dbReference>
<evidence type="ECO:0000256" key="2">
    <source>
        <dbReference type="ARBA" id="ARBA00022801"/>
    </source>
</evidence>
<dbReference type="AlphaFoldDB" id="A0A9D2TZX3"/>
<dbReference type="Gene3D" id="3.30.379.10">
    <property type="entry name" value="Chitobiase/beta-hexosaminidase domain 2-like"/>
    <property type="match status" value="1"/>
</dbReference>
<reference evidence="7" key="2">
    <citation type="submission" date="2021-04" db="EMBL/GenBank/DDBJ databases">
        <authorList>
            <person name="Gilroy R."/>
        </authorList>
    </citation>
    <scope>NUCLEOTIDE SEQUENCE</scope>
    <source>
        <strain evidence="7">ChiHjej8B7-25341</strain>
    </source>
</reference>
<dbReference type="SUPFAM" id="SSF55545">
    <property type="entry name" value="beta-N-acetylhexosaminidase-like domain"/>
    <property type="match status" value="1"/>
</dbReference>
<feature type="region of interest" description="Disordered" evidence="5">
    <location>
        <begin position="99"/>
        <end position="124"/>
    </location>
</feature>
<evidence type="ECO:0000256" key="4">
    <source>
        <dbReference type="PIRSR" id="PIRSR625705-1"/>
    </source>
</evidence>
<dbReference type="Pfam" id="PF00728">
    <property type="entry name" value="Glyco_hydro_20"/>
    <property type="match status" value="1"/>
</dbReference>
<dbReference type="Pfam" id="PF02838">
    <property type="entry name" value="Glyco_hydro_20b"/>
    <property type="match status" value="1"/>
</dbReference>
<dbReference type="Proteomes" id="UP000823851">
    <property type="component" value="Unassembled WGS sequence"/>
</dbReference>